<reference evidence="1 2" key="1">
    <citation type="submission" date="2019-04" db="EMBL/GenBank/DDBJ databases">
        <authorList>
            <person name="Feng G."/>
            <person name="Zhang J."/>
            <person name="Zhu H."/>
        </authorList>
    </citation>
    <scope>NUCLEOTIDE SEQUENCE [LARGE SCALE GENOMIC DNA]</scope>
    <source>
        <strain evidence="1 2">9PBR-1</strain>
    </source>
</reference>
<dbReference type="InterPro" id="IPR011008">
    <property type="entry name" value="Dimeric_a/b-barrel"/>
</dbReference>
<dbReference type="SUPFAM" id="SSF54909">
    <property type="entry name" value="Dimeric alpha+beta barrel"/>
    <property type="match status" value="1"/>
</dbReference>
<evidence type="ECO:0008006" key="3">
    <source>
        <dbReference type="Google" id="ProtNLM"/>
    </source>
</evidence>
<sequence>MSSNHHILRLTAVLRVAPADRPSFDQMYRELQAGAAAEGADKVLVYEHYFKDAASNECLLHEVFADEAAFTAHLALLAPIAAKYPLPLELVKYELCGQVSAETLAMLTAAYGEKFTHYGFQV</sequence>
<comment type="caution">
    <text evidence="1">The sequence shown here is derived from an EMBL/GenBank/DDBJ whole genome shotgun (WGS) entry which is preliminary data.</text>
</comment>
<evidence type="ECO:0000313" key="1">
    <source>
        <dbReference type="EMBL" id="TGE22747.1"/>
    </source>
</evidence>
<dbReference type="RefSeq" id="WP_135398687.1">
    <property type="nucleotide sequence ID" value="NZ_SRMB01000006.1"/>
</dbReference>
<dbReference type="EMBL" id="SRMB01000006">
    <property type="protein sequence ID" value="TGE22747.1"/>
    <property type="molecule type" value="Genomic_DNA"/>
</dbReference>
<gene>
    <name evidence="1" type="ORF">E5K02_23755</name>
</gene>
<keyword evidence="2" id="KW-1185">Reference proteome</keyword>
<accession>A0A4Z0PYE7</accession>
<evidence type="ECO:0000313" key="2">
    <source>
        <dbReference type="Proteomes" id="UP000298471"/>
    </source>
</evidence>
<dbReference type="AlphaFoldDB" id="A0A4Z0PYE7"/>
<protein>
    <recommendedName>
        <fullName evidence="3">Antibiotic biosynthesis monooxygenase</fullName>
    </recommendedName>
</protein>
<proteinExistence type="predicted"/>
<dbReference type="Gene3D" id="3.30.70.100">
    <property type="match status" value="1"/>
</dbReference>
<organism evidence="1 2">
    <name type="scientific">Hymenobacter metallicola</name>
    <dbReference type="NCBI Taxonomy" id="2563114"/>
    <lineage>
        <taxon>Bacteria</taxon>
        <taxon>Pseudomonadati</taxon>
        <taxon>Bacteroidota</taxon>
        <taxon>Cytophagia</taxon>
        <taxon>Cytophagales</taxon>
        <taxon>Hymenobacteraceae</taxon>
        <taxon>Hymenobacter</taxon>
    </lineage>
</organism>
<dbReference type="Proteomes" id="UP000298471">
    <property type="component" value="Unassembled WGS sequence"/>
</dbReference>
<name>A0A4Z0PYE7_9BACT</name>